<dbReference type="GO" id="GO:0005829">
    <property type="term" value="C:cytosol"/>
    <property type="evidence" value="ECO:0007669"/>
    <property type="project" value="TreeGrafter"/>
</dbReference>
<dbReference type="OrthoDB" id="10248398at2759"/>
<evidence type="ECO:0000259" key="3">
    <source>
        <dbReference type="Pfam" id="PF21057"/>
    </source>
</evidence>
<name>A0A0D6EHE5_SPOSA</name>
<comment type="similarity">
    <text evidence="1">Belongs to the OPI10 family.</text>
</comment>
<dbReference type="GO" id="GO:0061608">
    <property type="term" value="F:nuclear import signal receptor activity"/>
    <property type="evidence" value="ECO:0007669"/>
    <property type="project" value="TreeGrafter"/>
</dbReference>
<dbReference type="Proteomes" id="UP000243876">
    <property type="component" value="Unassembled WGS sequence"/>
</dbReference>
<evidence type="ECO:0000313" key="4">
    <source>
        <dbReference type="EMBL" id="CEQ39447.1"/>
    </source>
</evidence>
<dbReference type="EMBL" id="CENE01000003">
    <property type="protein sequence ID" value="CEQ39447.1"/>
    <property type="molecule type" value="Genomic_DNA"/>
</dbReference>
<dbReference type="Pfam" id="PF21057">
    <property type="entry name" value="Hikeshi-like_C"/>
    <property type="match status" value="1"/>
</dbReference>
<accession>A0A0D6EHE5</accession>
<feature type="domain" description="Hikeshi-like C-terminal" evidence="3">
    <location>
        <begin position="150"/>
        <end position="204"/>
    </location>
</feature>
<evidence type="ECO:0000313" key="5">
    <source>
        <dbReference type="Proteomes" id="UP000243876"/>
    </source>
</evidence>
<dbReference type="PANTHER" id="PTHR12925:SF0">
    <property type="entry name" value="PROTEIN HIKESHI"/>
    <property type="match status" value="1"/>
</dbReference>
<dbReference type="GO" id="GO:0005634">
    <property type="term" value="C:nucleus"/>
    <property type="evidence" value="ECO:0007669"/>
    <property type="project" value="TreeGrafter"/>
</dbReference>
<sequence>MFAQAPEQVPASPERFVASIPNAHELNHITVFLTGQTPLPEGYGCTIHLDAPGKGWQLIGALTNAKPSAIFRLRGTFIPSSLSSSSSFASLSANSPSSSTTATLGILCEPLPSVEAQLAALSQTSVGVAANPANSTALVPARPGAGGPDPVQLAQLIGKNLFNAIAGFVQPLPDGSGSWVEFGLIEKWYRNFERKLKTTGVNFLLQSD</sequence>
<feature type="domain" description="Hikeshi-like N-terminal" evidence="2">
    <location>
        <begin position="5"/>
        <end position="124"/>
    </location>
</feature>
<organism evidence="4 5">
    <name type="scientific">Sporidiobolus salmonicolor</name>
    <name type="common">Yeast-like fungus</name>
    <name type="synonym">Sporobolomyces salmonicolor</name>
    <dbReference type="NCBI Taxonomy" id="5005"/>
    <lineage>
        <taxon>Eukaryota</taxon>
        <taxon>Fungi</taxon>
        <taxon>Dikarya</taxon>
        <taxon>Basidiomycota</taxon>
        <taxon>Pucciniomycotina</taxon>
        <taxon>Microbotryomycetes</taxon>
        <taxon>Sporidiobolales</taxon>
        <taxon>Sporidiobolaceae</taxon>
        <taxon>Sporobolomyces</taxon>
    </lineage>
</organism>
<keyword evidence="5" id="KW-1185">Reference proteome</keyword>
<evidence type="ECO:0000259" key="2">
    <source>
        <dbReference type="Pfam" id="PF05603"/>
    </source>
</evidence>
<dbReference type="InterPro" id="IPR008493">
    <property type="entry name" value="Hikeshi-like_N"/>
</dbReference>
<dbReference type="AlphaFoldDB" id="A0A0D6EHE5"/>
<dbReference type="GO" id="GO:0006606">
    <property type="term" value="P:protein import into nucleus"/>
    <property type="evidence" value="ECO:0007669"/>
    <property type="project" value="TreeGrafter"/>
</dbReference>
<evidence type="ECO:0000256" key="1">
    <source>
        <dbReference type="ARBA" id="ARBA00006623"/>
    </source>
</evidence>
<dbReference type="InterPro" id="IPR048364">
    <property type="entry name" value="Hikeshi-like_C"/>
</dbReference>
<dbReference type="Pfam" id="PF05603">
    <property type="entry name" value="Hikeshi-like_N"/>
    <property type="match status" value="1"/>
</dbReference>
<feature type="non-terminal residue" evidence="4">
    <location>
        <position position="1"/>
    </location>
</feature>
<dbReference type="PANTHER" id="PTHR12925">
    <property type="entry name" value="HIKESHI FAMILY MEMBER"/>
    <property type="match status" value="1"/>
</dbReference>
<proteinExistence type="inferred from homology"/>
<dbReference type="InterPro" id="IPR031318">
    <property type="entry name" value="OPI10"/>
</dbReference>
<protein>
    <submittedName>
        <fullName evidence="4">SPOSA6832_00973-mRNA-1:cds</fullName>
    </submittedName>
</protein>
<gene>
    <name evidence="4" type="primary">SPOSA6832_00973</name>
</gene>
<reference evidence="5" key="1">
    <citation type="submission" date="2015-02" db="EMBL/GenBank/DDBJ databases">
        <authorList>
            <person name="Gon?alves P."/>
        </authorList>
    </citation>
    <scope>NUCLEOTIDE SEQUENCE [LARGE SCALE GENOMIC DNA]</scope>
</reference>